<feature type="transmembrane region" description="Helical" evidence="1">
    <location>
        <begin position="127"/>
        <end position="149"/>
    </location>
</feature>
<keyword evidence="1" id="KW-0812">Transmembrane</keyword>
<evidence type="ECO:0000313" key="2">
    <source>
        <dbReference type="EMBL" id="SDA57263.1"/>
    </source>
</evidence>
<protein>
    <recommendedName>
        <fullName evidence="4">Glucosyl transferase GtrII</fullName>
    </recommendedName>
</protein>
<proteinExistence type="predicted"/>
<feature type="transmembrane region" description="Helical" evidence="1">
    <location>
        <begin position="156"/>
        <end position="174"/>
    </location>
</feature>
<evidence type="ECO:0000256" key="1">
    <source>
        <dbReference type="SAM" id="Phobius"/>
    </source>
</evidence>
<dbReference type="OrthoDB" id="1661582at2"/>
<gene>
    <name evidence="2" type="ORF">SAMN02910343_01371</name>
</gene>
<keyword evidence="1" id="KW-0472">Membrane</keyword>
<keyword evidence="1" id="KW-1133">Transmembrane helix</keyword>
<sequence>MRKISAARRSWLILLGVFLLMWALNALCYRFYGDDYIYSFVWEGHDMLRPLSENARRIQNFGDIFYSLKLHYMTWGGRMVAHFFAMFFLWVGKGWFDVVNAGMVVLLLLAMQWIALGGRATAELSPFITGLSFFCIWACNSNFGGTMLWVAGSCNYLWTSTFLTLFLVPYVHHYVTDGKAAYPVWFGLLWFVLGFLAGNSNENTICWIGLSGGLYLLYVWKKKTLSAWMLWGLIGLGVGYFALMLAPGNVVRLHEQFGMHRQLLYLDKEHVSVLGMAIVLQALLWFYLFKVWRRKENLLRAGIDRKYFYLATWFAATGVLFELIMLFSPILPGRSVFPQLVFLVISVLLISAQGEVHHAPVLQTSAFRVLYGLAVLYMAITGTMNLVMYSRQHQYMQGIWNQAESLRGKGQVLVISSPPPASDDGWLLMSGLHVVNMNLANNDESWANVAFARYFGLKGVHVTYPVKEEK</sequence>
<reference evidence="2 3" key="1">
    <citation type="submission" date="2016-10" db="EMBL/GenBank/DDBJ databases">
        <authorList>
            <person name="de Groot N.N."/>
        </authorList>
    </citation>
    <scope>NUCLEOTIDE SEQUENCE [LARGE SCALE GENOMIC DNA]</scope>
    <source>
        <strain evidence="2 3">DSM 15230</strain>
    </source>
</reference>
<feature type="transmembrane region" description="Helical" evidence="1">
    <location>
        <begin position="72"/>
        <end position="91"/>
    </location>
</feature>
<feature type="transmembrane region" description="Helical" evidence="1">
    <location>
        <begin position="180"/>
        <end position="197"/>
    </location>
</feature>
<evidence type="ECO:0008006" key="4">
    <source>
        <dbReference type="Google" id="ProtNLM"/>
    </source>
</evidence>
<feature type="transmembrane region" description="Helical" evidence="1">
    <location>
        <begin position="12"/>
        <end position="32"/>
    </location>
</feature>
<name>A0A1G5WGR1_9FIRM</name>
<dbReference type="InterPro" id="IPR045691">
    <property type="entry name" value="DUF6056"/>
</dbReference>
<dbReference type="RefSeq" id="WP_091365193.1">
    <property type="nucleotide sequence ID" value="NZ_FMXA01000020.1"/>
</dbReference>
<organism evidence="2 3">
    <name type="scientific">Allisonella histaminiformans</name>
    <dbReference type="NCBI Taxonomy" id="209880"/>
    <lineage>
        <taxon>Bacteria</taxon>
        <taxon>Bacillati</taxon>
        <taxon>Bacillota</taxon>
        <taxon>Negativicutes</taxon>
        <taxon>Veillonellales</taxon>
        <taxon>Veillonellaceae</taxon>
        <taxon>Allisonella</taxon>
    </lineage>
</organism>
<feature type="transmembrane region" description="Helical" evidence="1">
    <location>
        <begin position="271"/>
        <end position="288"/>
    </location>
</feature>
<dbReference type="AlphaFoldDB" id="A0A1G5WGR1"/>
<feature type="transmembrane region" description="Helical" evidence="1">
    <location>
        <begin position="308"/>
        <end position="327"/>
    </location>
</feature>
<accession>A0A1G5WGR1</accession>
<feature type="transmembrane region" description="Helical" evidence="1">
    <location>
        <begin position="366"/>
        <end position="387"/>
    </location>
</feature>
<dbReference type="GeneID" id="87756375"/>
<feature type="transmembrane region" description="Helical" evidence="1">
    <location>
        <begin position="226"/>
        <end position="250"/>
    </location>
</feature>
<keyword evidence="3" id="KW-1185">Reference proteome</keyword>
<feature type="transmembrane region" description="Helical" evidence="1">
    <location>
        <begin position="98"/>
        <end position="115"/>
    </location>
</feature>
<evidence type="ECO:0000313" key="3">
    <source>
        <dbReference type="Proteomes" id="UP000199689"/>
    </source>
</evidence>
<dbReference type="Pfam" id="PF19528">
    <property type="entry name" value="DUF6056"/>
    <property type="match status" value="1"/>
</dbReference>
<dbReference type="Proteomes" id="UP000199689">
    <property type="component" value="Unassembled WGS sequence"/>
</dbReference>
<dbReference type="STRING" id="209880.SAMN02910343_01371"/>
<dbReference type="EMBL" id="FMXA01000020">
    <property type="protein sequence ID" value="SDA57263.1"/>
    <property type="molecule type" value="Genomic_DNA"/>
</dbReference>